<organism evidence="8 9">
    <name type="scientific">Vibrio ulleungensis</name>
    <dbReference type="NCBI Taxonomy" id="2807619"/>
    <lineage>
        <taxon>Bacteria</taxon>
        <taxon>Pseudomonadati</taxon>
        <taxon>Pseudomonadota</taxon>
        <taxon>Gammaproteobacteria</taxon>
        <taxon>Vibrionales</taxon>
        <taxon>Vibrionaceae</taxon>
        <taxon>Vibrio</taxon>
    </lineage>
</organism>
<dbReference type="EMBL" id="JAFEUM010000002">
    <property type="protein sequence ID" value="MBM7036102.1"/>
    <property type="molecule type" value="Genomic_DNA"/>
</dbReference>
<evidence type="ECO:0000256" key="5">
    <source>
        <dbReference type="ARBA" id="ARBA00022989"/>
    </source>
</evidence>
<feature type="transmembrane region" description="Helical" evidence="7">
    <location>
        <begin position="27"/>
        <end position="47"/>
    </location>
</feature>
<protein>
    <submittedName>
        <fullName evidence="8">ABC transporter permease</fullName>
    </submittedName>
</protein>
<dbReference type="PANTHER" id="PTHR32196">
    <property type="entry name" value="ABC TRANSPORTER PERMEASE PROTEIN YPHD-RELATED-RELATED"/>
    <property type="match status" value="1"/>
</dbReference>
<feature type="transmembrane region" description="Helical" evidence="7">
    <location>
        <begin position="102"/>
        <end position="124"/>
    </location>
</feature>
<dbReference type="RefSeq" id="WP_205157703.1">
    <property type="nucleotide sequence ID" value="NZ_JAFEUM010000002.1"/>
</dbReference>
<evidence type="ECO:0000256" key="4">
    <source>
        <dbReference type="ARBA" id="ARBA00022692"/>
    </source>
</evidence>
<accession>A0ABS2HJR5</accession>
<evidence type="ECO:0000256" key="2">
    <source>
        <dbReference type="ARBA" id="ARBA00007942"/>
    </source>
</evidence>
<dbReference type="Pfam" id="PF02653">
    <property type="entry name" value="BPD_transp_2"/>
    <property type="match status" value="1"/>
</dbReference>
<comment type="caution">
    <text evidence="8">The sequence shown here is derived from an EMBL/GenBank/DDBJ whole genome shotgun (WGS) entry which is preliminary data.</text>
</comment>
<evidence type="ECO:0000256" key="1">
    <source>
        <dbReference type="ARBA" id="ARBA00004429"/>
    </source>
</evidence>
<gene>
    <name evidence="8" type="ORF">JQC93_06725</name>
</gene>
<evidence type="ECO:0000313" key="8">
    <source>
        <dbReference type="EMBL" id="MBM7036102.1"/>
    </source>
</evidence>
<dbReference type="Proteomes" id="UP000809621">
    <property type="component" value="Unassembled WGS sequence"/>
</dbReference>
<keyword evidence="5 7" id="KW-1133">Transmembrane helix</keyword>
<evidence type="ECO:0000256" key="3">
    <source>
        <dbReference type="ARBA" id="ARBA00022475"/>
    </source>
</evidence>
<sequence>MENIAPNQQGTSKTMQSVNGYLKQYPAIPIIVLLLVGFSSLSPFFLTSGNVESIMVSNSVIMIAAIGMTIVFLTGGIDLSIATVVSASAVIAGTVMAQTGSVFLGTLTAIGVGIGFGILNGFLIGYCKLNPFITTMGTQLIARGIAFLVSKGIAITGTPYSILDFSFLTLFGIPAVAWIAFVITALMIAILGMTSWGRHVYLLGANRSAARYTGIKTERTEASVYVLAGLLAGIAGMISIINLGNAIPGVGDTILLIIIGGVVLGGTSMFGGEGSIFRTLLGVAILAILTSGLNLLGIPFYDQLIIQGALIFIGNGLAMKLGRER</sequence>
<keyword evidence="3" id="KW-1003">Cell membrane</keyword>
<dbReference type="InterPro" id="IPR001851">
    <property type="entry name" value="ABC_transp_permease"/>
</dbReference>
<evidence type="ECO:0000256" key="6">
    <source>
        <dbReference type="ARBA" id="ARBA00023136"/>
    </source>
</evidence>
<feature type="transmembrane region" description="Helical" evidence="7">
    <location>
        <begin position="175"/>
        <end position="201"/>
    </location>
</feature>
<feature type="transmembrane region" description="Helical" evidence="7">
    <location>
        <begin position="304"/>
        <end position="322"/>
    </location>
</feature>
<keyword evidence="4 7" id="KW-0812">Transmembrane</keyword>
<proteinExistence type="inferred from homology"/>
<evidence type="ECO:0000313" key="9">
    <source>
        <dbReference type="Proteomes" id="UP000809621"/>
    </source>
</evidence>
<evidence type="ECO:0000256" key="7">
    <source>
        <dbReference type="SAM" id="Phobius"/>
    </source>
</evidence>
<comment type="subcellular location">
    <subcellularLocation>
        <location evidence="1">Cell inner membrane</location>
        <topology evidence="1">Multi-pass membrane protein</topology>
    </subcellularLocation>
</comment>
<keyword evidence="9" id="KW-1185">Reference proteome</keyword>
<feature type="transmembrane region" description="Helical" evidence="7">
    <location>
        <begin position="222"/>
        <end position="241"/>
    </location>
</feature>
<feature type="transmembrane region" description="Helical" evidence="7">
    <location>
        <begin position="279"/>
        <end position="298"/>
    </location>
</feature>
<keyword evidence="6 7" id="KW-0472">Membrane</keyword>
<dbReference type="CDD" id="cd06579">
    <property type="entry name" value="TM_PBP1_transp_AraH_like"/>
    <property type="match status" value="1"/>
</dbReference>
<reference evidence="8 9" key="1">
    <citation type="submission" date="2021-02" db="EMBL/GenBank/DDBJ databases">
        <authorList>
            <person name="Park J.-S."/>
        </authorList>
    </citation>
    <scope>NUCLEOTIDE SEQUENCE [LARGE SCALE GENOMIC DNA]</scope>
    <source>
        <strain evidence="8 9">188UL20-2</strain>
    </source>
</reference>
<feature type="transmembrane region" description="Helical" evidence="7">
    <location>
        <begin position="253"/>
        <end position="272"/>
    </location>
</feature>
<feature type="transmembrane region" description="Helical" evidence="7">
    <location>
        <begin position="59"/>
        <end position="82"/>
    </location>
</feature>
<dbReference type="PANTHER" id="PTHR32196:SF72">
    <property type="entry name" value="RIBOSE IMPORT PERMEASE PROTEIN RBSC"/>
    <property type="match status" value="1"/>
</dbReference>
<feature type="transmembrane region" description="Helical" evidence="7">
    <location>
        <begin position="145"/>
        <end position="163"/>
    </location>
</feature>
<comment type="similarity">
    <text evidence="2">Belongs to the binding-protein-dependent transport system permease family. AraH/RbsC subfamily.</text>
</comment>
<name>A0ABS2HJR5_9VIBR</name>